<protein>
    <submittedName>
        <fullName evidence="1">Uncharacterized protein</fullName>
    </submittedName>
</protein>
<feature type="non-terminal residue" evidence="1">
    <location>
        <position position="1"/>
    </location>
</feature>
<comment type="caution">
    <text evidence="1">The sequence shown here is derived from an EMBL/GenBank/DDBJ whole genome shotgun (WGS) entry which is preliminary data.</text>
</comment>
<reference evidence="1" key="1">
    <citation type="submission" date="2021-02" db="EMBL/GenBank/DDBJ databases">
        <authorList>
            <person name="Nowell W R."/>
        </authorList>
    </citation>
    <scope>NUCLEOTIDE SEQUENCE</scope>
</reference>
<dbReference type="EMBL" id="CAJOBE010026876">
    <property type="protein sequence ID" value="CAF4274841.1"/>
    <property type="molecule type" value="Genomic_DNA"/>
</dbReference>
<dbReference type="AlphaFoldDB" id="A0A820G5E2"/>
<evidence type="ECO:0000313" key="2">
    <source>
        <dbReference type="Proteomes" id="UP000663874"/>
    </source>
</evidence>
<accession>A0A820G5E2</accession>
<evidence type="ECO:0000313" key="1">
    <source>
        <dbReference type="EMBL" id="CAF4274841.1"/>
    </source>
</evidence>
<organism evidence="1 2">
    <name type="scientific">Rotaria sordida</name>
    <dbReference type="NCBI Taxonomy" id="392033"/>
    <lineage>
        <taxon>Eukaryota</taxon>
        <taxon>Metazoa</taxon>
        <taxon>Spiralia</taxon>
        <taxon>Gnathifera</taxon>
        <taxon>Rotifera</taxon>
        <taxon>Eurotatoria</taxon>
        <taxon>Bdelloidea</taxon>
        <taxon>Philodinida</taxon>
        <taxon>Philodinidae</taxon>
        <taxon>Rotaria</taxon>
    </lineage>
</organism>
<dbReference type="Proteomes" id="UP000663874">
    <property type="component" value="Unassembled WGS sequence"/>
</dbReference>
<gene>
    <name evidence="1" type="ORF">FNK824_LOCUS39651</name>
</gene>
<sequence length="167" mass="18836">TMSTTKYYRYENSHCTVTARAGLQDIILNIKGDHCHPPEPEQIQIRTFKQVVKAGAISESIPIPQIYDKEAAHIDLSTLSIAVLPSQRQLGSTFDKARRLQTPFIPNSQLFDIAESYTTTLKNLHFLCIDQIIKRKTRILVFASNEQLELLFDGSVILIDGTFSSLL</sequence>
<proteinExistence type="predicted"/>
<name>A0A820G5E2_9BILA</name>